<dbReference type="Pfam" id="PF00384">
    <property type="entry name" value="Molybdopterin"/>
    <property type="match status" value="1"/>
</dbReference>
<keyword evidence="3" id="KW-0004">4Fe-4S</keyword>
<dbReference type="InterPro" id="IPR006655">
    <property type="entry name" value="Mopterin_OxRdtase_prok_CS"/>
</dbReference>
<dbReference type="CDD" id="cd02753">
    <property type="entry name" value="MopB_Formate-Dh-H"/>
    <property type="match status" value="1"/>
</dbReference>
<dbReference type="Gene3D" id="2.20.25.90">
    <property type="entry name" value="ADC-like domains"/>
    <property type="match status" value="1"/>
</dbReference>
<dbReference type="GO" id="GO:0050140">
    <property type="term" value="F:nitrate reductase (cytochrome) activity"/>
    <property type="evidence" value="ECO:0007669"/>
    <property type="project" value="UniProtKB-EC"/>
</dbReference>
<comment type="catalytic activity">
    <reaction evidence="13">
        <text>2 Fe(II)-[cytochrome] + nitrate + 2 H(+) = 2 Fe(III)-[cytochrome] + nitrite + H2O</text>
        <dbReference type="Rhea" id="RHEA:12909"/>
        <dbReference type="Rhea" id="RHEA-COMP:11777"/>
        <dbReference type="Rhea" id="RHEA-COMP:11778"/>
        <dbReference type="ChEBI" id="CHEBI:15377"/>
        <dbReference type="ChEBI" id="CHEBI:15378"/>
        <dbReference type="ChEBI" id="CHEBI:16301"/>
        <dbReference type="ChEBI" id="CHEBI:17632"/>
        <dbReference type="ChEBI" id="CHEBI:29033"/>
        <dbReference type="ChEBI" id="CHEBI:29034"/>
        <dbReference type="EC" id="1.9.6.1"/>
    </reaction>
</comment>
<dbReference type="NCBIfam" id="TIGR01591">
    <property type="entry name" value="Fdh-alpha"/>
    <property type="match status" value="1"/>
</dbReference>
<evidence type="ECO:0000256" key="1">
    <source>
        <dbReference type="ARBA" id="ARBA00001942"/>
    </source>
</evidence>
<dbReference type="GO" id="GO:0022904">
    <property type="term" value="P:respiratory electron transport chain"/>
    <property type="evidence" value="ECO:0007669"/>
    <property type="project" value="TreeGrafter"/>
</dbReference>
<dbReference type="Gene3D" id="2.40.40.20">
    <property type="match status" value="1"/>
</dbReference>
<dbReference type="GO" id="GO:0015942">
    <property type="term" value="P:formate metabolic process"/>
    <property type="evidence" value="ECO:0007669"/>
    <property type="project" value="InterPro"/>
</dbReference>
<dbReference type="GO" id="GO:0042128">
    <property type="term" value="P:nitrate assimilation"/>
    <property type="evidence" value="ECO:0007669"/>
    <property type="project" value="UniProtKB-KW"/>
</dbReference>
<dbReference type="GO" id="GO:0043546">
    <property type="term" value="F:molybdopterin cofactor binding"/>
    <property type="evidence" value="ECO:0007669"/>
    <property type="project" value="InterPro"/>
</dbReference>
<name>A0A2M7KAF7_9BACT</name>
<evidence type="ECO:0000256" key="7">
    <source>
        <dbReference type="ARBA" id="ARBA00022764"/>
    </source>
</evidence>
<dbReference type="InterPro" id="IPR009010">
    <property type="entry name" value="Asp_de-COase-like_dom_sf"/>
</dbReference>
<dbReference type="GO" id="GO:0051539">
    <property type="term" value="F:4 iron, 4 sulfur cluster binding"/>
    <property type="evidence" value="ECO:0007669"/>
    <property type="project" value="UniProtKB-KW"/>
</dbReference>
<evidence type="ECO:0000256" key="9">
    <source>
        <dbReference type="ARBA" id="ARBA00023002"/>
    </source>
</evidence>
<keyword evidence="8" id="KW-0249">Electron transport</keyword>
<gene>
    <name evidence="17" type="ORF">COZ58_01380</name>
</gene>
<comment type="cofactor">
    <cofactor evidence="1">
        <name>Mo-bis(molybdopterin guanine dinucleotide)</name>
        <dbReference type="ChEBI" id="CHEBI:60539"/>
    </cofactor>
</comment>
<dbReference type="InterPro" id="IPR006478">
    <property type="entry name" value="Formate_DH_asu"/>
</dbReference>
<dbReference type="Proteomes" id="UP000231493">
    <property type="component" value="Unassembled WGS sequence"/>
</dbReference>
<protein>
    <recommendedName>
        <fullName evidence="15">nitrate reductase (cytochrome)</fullName>
        <ecNumber evidence="15">1.9.6.1</ecNumber>
    </recommendedName>
</protein>
<dbReference type="SMART" id="SM00926">
    <property type="entry name" value="Molybdop_Fe4S4"/>
    <property type="match status" value="1"/>
</dbReference>
<keyword evidence="10" id="KW-0408">Iron</keyword>
<keyword evidence="9" id="KW-0560">Oxidoreductase</keyword>
<dbReference type="PANTHER" id="PTHR43105:SF14">
    <property type="entry name" value="FORMATE DEHYDROGENASE H"/>
    <property type="match status" value="1"/>
</dbReference>
<dbReference type="PROSITE" id="PS00490">
    <property type="entry name" value="MOLYBDOPTERIN_PROK_2"/>
    <property type="match status" value="1"/>
</dbReference>
<evidence type="ECO:0000256" key="12">
    <source>
        <dbReference type="ARBA" id="ARBA00023063"/>
    </source>
</evidence>
<dbReference type="InterPro" id="IPR006657">
    <property type="entry name" value="MoPterin_dinucl-bd_dom"/>
</dbReference>
<dbReference type="InterPro" id="IPR006656">
    <property type="entry name" value="Mopterin_OxRdtase"/>
</dbReference>
<comment type="caution">
    <text evidence="17">The sequence shown here is derived from an EMBL/GenBank/DDBJ whole genome shotgun (WGS) entry which is preliminary data.</text>
</comment>
<evidence type="ECO:0000256" key="6">
    <source>
        <dbReference type="ARBA" id="ARBA00022729"/>
    </source>
</evidence>
<dbReference type="Pfam" id="PF04879">
    <property type="entry name" value="Molybdop_Fe4S4"/>
    <property type="match status" value="1"/>
</dbReference>
<evidence type="ECO:0000256" key="11">
    <source>
        <dbReference type="ARBA" id="ARBA00023014"/>
    </source>
</evidence>
<dbReference type="Gene3D" id="3.40.228.10">
    <property type="entry name" value="Dimethylsulfoxide Reductase, domain 2"/>
    <property type="match status" value="1"/>
</dbReference>
<keyword evidence="5" id="KW-0479">Metal-binding</keyword>
<keyword evidence="6" id="KW-0732">Signal</keyword>
<feature type="domain" description="4Fe-4S Mo/W bis-MGD-type" evidence="16">
    <location>
        <begin position="4"/>
        <end position="60"/>
    </location>
</feature>
<evidence type="ECO:0000313" key="18">
    <source>
        <dbReference type="Proteomes" id="UP000231493"/>
    </source>
</evidence>
<dbReference type="InterPro" id="IPR006963">
    <property type="entry name" value="Mopterin_OxRdtase_4Fe-4S_dom"/>
</dbReference>
<evidence type="ECO:0000256" key="15">
    <source>
        <dbReference type="ARBA" id="ARBA00067026"/>
    </source>
</evidence>
<dbReference type="SUPFAM" id="SSF53706">
    <property type="entry name" value="Formate dehydrogenase/DMSO reductase, domains 1-3"/>
    <property type="match status" value="1"/>
</dbReference>
<dbReference type="InterPro" id="IPR050123">
    <property type="entry name" value="Prok_molybdopt-oxidoreductase"/>
</dbReference>
<dbReference type="SUPFAM" id="SSF50692">
    <property type="entry name" value="ADC-like"/>
    <property type="match status" value="1"/>
</dbReference>
<dbReference type="FunFam" id="2.40.40.20:FF:000005">
    <property type="entry name" value="Periplasmic nitrate reductase"/>
    <property type="match status" value="1"/>
</dbReference>
<organism evidence="17 18">
    <name type="scientific">Candidatus Infernicultor aquiphilus</name>
    <dbReference type="NCBI Taxonomy" id="1805029"/>
    <lineage>
        <taxon>Bacteria</taxon>
        <taxon>Pseudomonadati</taxon>
        <taxon>Atribacterota</taxon>
        <taxon>Candidatus Phoenicimicrobiia</taxon>
        <taxon>Candidatus Pheonicimicrobiales</taxon>
        <taxon>Candidatus Phoenicimicrobiaceae</taxon>
        <taxon>Candidatus Infernicultor</taxon>
    </lineage>
</organism>
<sequence length="679" mass="75101">MIEYKNVLTVCPYCGCGCNFYLQVLDGELVGILPCKSHLVSQGKLCIKGWNAADFVISKDRLTKPLMKKNGKFVEISWDEALKVVTEKLKQYSPDAVAVLSSAKCTNEENYLMMKFARAVLKTNSVDHCARLCHASTVVGLGKTFGSGAMTNSIGELEDADCIFVIGSNTTEQHPLIARYIMRARAKGAKLIVADPRLIPLTQFADYHLRQRPGTDVALLNGLMNVILKEGWEDKKFINERTEGFAELKEVVKKYTPEYVEKITGIPKELIMEAARIYAQAKSASLVYSMGITQHTTGVDNVVSCSNLALLTGNVGRPSTGVNPLRGQSNVQGACDVGALPNVYSGYQSVADENTHAKFEKAWDTELPSQPGLTVVEMMNEAAKGNLKAIYIMGENPMLSDPDIHQVKKALENLEFLVVQDIFLTETAQLADLVLPGTSYAERDGTFTATDRRVQRIRKAIEPRGESKPDWQIICALARKMGSKGFEYSSPAEIMDEIASVTPIYGGIGYERIEDIGLQWPCPSKEHPGTPYLHQGKFSRGKGKFFGIEFKEAAELPDADYPFILTTGRTIFHYHTGTMTRRTEALNREVPTGYVEINFKDAEKLNIFEGEIVSVKSRRGKIEVKVQVTRKVPEGVIFIPFHFAESPANALTNSAFDPVAKIPEYKVCAVQVEKKPSLP</sequence>
<dbReference type="FunFam" id="3.40.228.10:FF:000002">
    <property type="entry name" value="Formate dehydrogenase subunit alpha"/>
    <property type="match status" value="1"/>
</dbReference>
<dbReference type="GO" id="GO:0008863">
    <property type="term" value="F:formate dehydrogenase (NAD+) activity"/>
    <property type="evidence" value="ECO:0007669"/>
    <property type="project" value="InterPro"/>
</dbReference>
<evidence type="ECO:0000256" key="10">
    <source>
        <dbReference type="ARBA" id="ARBA00023004"/>
    </source>
</evidence>
<comment type="function">
    <text evidence="14">Catalytic subunit of the periplasmic nitrate reductase complex NapAB. Receives electrons from NapB and catalyzes the reduction of nitrate to nitrite.</text>
</comment>
<keyword evidence="11" id="KW-0411">Iron-sulfur</keyword>
<reference evidence="18" key="1">
    <citation type="submission" date="2017-09" db="EMBL/GenBank/DDBJ databases">
        <title>Depth-based differentiation of microbial function through sediment-hosted aquifers and enrichment of novel symbionts in the deep terrestrial subsurface.</title>
        <authorList>
            <person name="Probst A.J."/>
            <person name="Ladd B."/>
            <person name="Jarett J.K."/>
            <person name="Geller-Mcgrath D.E."/>
            <person name="Sieber C.M."/>
            <person name="Emerson J.B."/>
            <person name="Anantharaman K."/>
            <person name="Thomas B.C."/>
            <person name="Malmstrom R."/>
            <person name="Stieglmeier M."/>
            <person name="Klingl A."/>
            <person name="Woyke T."/>
            <person name="Ryan C.M."/>
            <person name="Banfield J.F."/>
        </authorList>
    </citation>
    <scope>NUCLEOTIDE SEQUENCE [LARGE SCALE GENOMIC DNA]</scope>
</reference>
<dbReference type="InterPro" id="IPR041925">
    <property type="entry name" value="CT_Formate-Dh_H"/>
</dbReference>
<dbReference type="Pfam" id="PF01568">
    <property type="entry name" value="Molydop_binding"/>
    <property type="match status" value="1"/>
</dbReference>
<dbReference type="EMBL" id="PFIP01000020">
    <property type="protein sequence ID" value="PIX35110.1"/>
    <property type="molecule type" value="Genomic_DNA"/>
</dbReference>
<dbReference type="InterPro" id="IPR041924">
    <property type="entry name" value="Formate_Dh-H_N"/>
</dbReference>
<evidence type="ECO:0000256" key="14">
    <source>
        <dbReference type="ARBA" id="ARBA00055000"/>
    </source>
</evidence>
<proteinExistence type="predicted"/>
<evidence type="ECO:0000256" key="2">
    <source>
        <dbReference type="ARBA" id="ARBA00001966"/>
    </source>
</evidence>
<dbReference type="EC" id="1.9.6.1" evidence="15"/>
<keyword evidence="4" id="KW-0500">Molybdenum</keyword>
<evidence type="ECO:0000256" key="4">
    <source>
        <dbReference type="ARBA" id="ARBA00022505"/>
    </source>
</evidence>
<dbReference type="PANTHER" id="PTHR43105">
    <property type="entry name" value="RESPIRATORY NITRATE REDUCTASE"/>
    <property type="match status" value="1"/>
</dbReference>
<dbReference type="PROSITE" id="PS00932">
    <property type="entry name" value="MOLYBDOPTERIN_PROK_3"/>
    <property type="match status" value="1"/>
</dbReference>
<keyword evidence="7" id="KW-0574">Periplasm</keyword>
<keyword evidence="8" id="KW-0813">Transport</keyword>
<evidence type="ECO:0000256" key="3">
    <source>
        <dbReference type="ARBA" id="ARBA00022485"/>
    </source>
</evidence>
<dbReference type="Gene3D" id="3.40.50.740">
    <property type="match status" value="1"/>
</dbReference>
<dbReference type="AlphaFoldDB" id="A0A2M7KAF7"/>
<dbReference type="CDD" id="cd02790">
    <property type="entry name" value="MopB_CT_Formate-Dh_H"/>
    <property type="match status" value="1"/>
</dbReference>
<accession>A0A2M7KAF7</accession>
<dbReference type="GO" id="GO:0016020">
    <property type="term" value="C:membrane"/>
    <property type="evidence" value="ECO:0007669"/>
    <property type="project" value="TreeGrafter"/>
</dbReference>
<evidence type="ECO:0000256" key="8">
    <source>
        <dbReference type="ARBA" id="ARBA00022982"/>
    </source>
</evidence>
<dbReference type="GO" id="GO:0003954">
    <property type="term" value="F:NADH dehydrogenase activity"/>
    <property type="evidence" value="ECO:0007669"/>
    <property type="project" value="TreeGrafter"/>
</dbReference>
<dbReference type="GO" id="GO:0046872">
    <property type="term" value="F:metal ion binding"/>
    <property type="evidence" value="ECO:0007669"/>
    <property type="project" value="UniProtKB-KW"/>
</dbReference>
<evidence type="ECO:0000256" key="13">
    <source>
        <dbReference type="ARBA" id="ARBA00052176"/>
    </source>
</evidence>
<dbReference type="PROSITE" id="PS51669">
    <property type="entry name" value="4FE4S_MOW_BIS_MGD"/>
    <property type="match status" value="1"/>
</dbReference>
<evidence type="ECO:0000259" key="16">
    <source>
        <dbReference type="PROSITE" id="PS51669"/>
    </source>
</evidence>
<evidence type="ECO:0000256" key="5">
    <source>
        <dbReference type="ARBA" id="ARBA00022723"/>
    </source>
</evidence>
<comment type="cofactor">
    <cofactor evidence="2">
        <name>[4Fe-4S] cluster</name>
        <dbReference type="ChEBI" id="CHEBI:49883"/>
    </cofactor>
</comment>
<evidence type="ECO:0000313" key="17">
    <source>
        <dbReference type="EMBL" id="PIX35110.1"/>
    </source>
</evidence>
<keyword evidence="12" id="KW-0534">Nitrate assimilation</keyword>